<protein>
    <recommendedName>
        <fullName evidence="8">Fanconi-associated nuclease</fullName>
        <ecNumber evidence="8">3.1.4.1</ecNumber>
    </recommendedName>
</protein>
<dbReference type="SMART" id="SM00990">
    <property type="entry name" value="VRR_NUC"/>
    <property type="match status" value="1"/>
</dbReference>
<keyword evidence="11" id="KW-1185">Reference proteome</keyword>
<evidence type="ECO:0000313" key="11">
    <source>
        <dbReference type="Proteomes" id="UP000238350"/>
    </source>
</evidence>
<organism evidence="10 11">
    <name type="scientific">Wickerhamiella sorbophila</name>
    <dbReference type="NCBI Taxonomy" id="45607"/>
    <lineage>
        <taxon>Eukaryota</taxon>
        <taxon>Fungi</taxon>
        <taxon>Dikarya</taxon>
        <taxon>Ascomycota</taxon>
        <taxon>Saccharomycotina</taxon>
        <taxon>Dipodascomycetes</taxon>
        <taxon>Dipodascales</taxon>
        <taxon>Trichomonascaceae</taxon>
        <taxon>Wickerhamiella</taxon>
    </lineage>
</organism>
<dbReference type="Proteomes" id="UP000238350">
    <property type="component" value="Unassembled WGS sequence"/>
</dbReference>
<dbReference type="InterPro" id="IPR011856">
    <property type="entry name" value="tRNA_endonuc-like_dom_sf"/>
</dbReference>
<evidence type="ECO:0000256" key="4">
    <source>
        <dbReference type="ARBA" id="ARBA00022723"/>
    </source>
</evidence>
<proteinExistence type="inferred from homology"/>
<dbReference type="STRING" id="45607.A0A2T0FJ60"/>
<dbReference type="GO" id="GO:0005634">
    <property type="term" value="C:nucleus"/>
    <property type="evidence" value="ECO:0007669"/>
    <property type="project" value="UniProtKB-SubCell"/>
</dbReference>
<evidence type="ECO:0000256" key="6">
    <source>
        <dbReference type="ARBA" id="ARBA00022842"/>
    </source>
</evidence>
<dbReference type="GO" id="GO:0008409">
    <property type="term" value="F:5'-3' exonuclease activity"/>
    <property type="evidence" value="ECO:0007669"/>
    <property type="project" value="TreeGrafter"/>
</dbReference>
<dbReference type="AlphaFoldDB" id="A0A2T0FJ60"/>
<comment type="catalytic activity">
    <reaction evidence="1 8">
        <text>Hydrolytically removes 5'-nucleotides successively from the 3'-hydroxy termini of 3'-hydroxy-terminated oligonucleotides.</text>
        <dbReference type="EC" id="3.1.4.1"/>
    </reaction>
</comment>
<evidence type="ECO:0000256" key="5">
    <source>
        <dbReference type="ARBA" id="ARBA00022801"/>
    </source>
</evidence>
<name>A0A2T0FJ60_9ASCO</name>
<dbReference type="RefSeq" id="XP_024664932.1">
    <property type="nucleotide sequence ID" value="XM_024809164.1"/>
</dbReference>
<accession>A0A2T0FJ60</accession>
<evidence type="ECO:0000256" key="2">
    <source>
        <dbReference type="ARBA" id="ARBA00005533"/>
    </source>
</evidence>
<dbReference type="GO" id="GO:0046872">
    <property type="term" value="F:metal ion binding"/>
    <property type="evidence" value="ECO:0007669"/>
    <property type="project" value="UniProtKB-KW"/>
</dbReference>
<keyword evidence="8" id="KW-0234">DNA repair</keyword>
<evidence type="ECO:0000259" key="9">
    <source>
        <dbReference type="SMART" id="SM00990"/>
    </source>
</evidence>
<dbReference type="InterPro" id="IPR014883">
    <property type="entry name" value="VRR_NUC"/>
</dbReference>
<sequence length="593" mass="68366">MSERKYWEITENDVYVQVFREMLEELDLTFFKKDIIDSYKSLSLQGQYVVTRLYYRSAKWLRQSDLEKYLPPDELKGVLEELVQKNWLLSEPDLDIYLEVATVKELQAVAVEFNIKKAMSRPQLVAALEELCKRKTFFGPPLRPKVTLKLKGAVSSLYLLNEGMSSTLALVSFMFLVPAQITLDVVVRTNMKMIKFRQYDYLTQKEAPIFESKHDFIDYYEARVLCDPLEESASSCTQELIEVVRLKIKSTSPRNGPFSAAYVYGRALALVSECLGKAGKFQEEYQMIQEYFEQEIHKSRKSSLIIRKLNLELRFFKELQDTSWLLKAINTYYDASGIVNSIYAFDLSRKAVRMSREIEKVGLSVPPLELSKFEQLPTNLLEAEQLELLPGQGVRTRWGQEGASNTVEETALIHYADYGWAGGHYEGGMISTLFWLAFHDIIFSDKTQFRCRFHNRPLKLQSVLDTNKTKIEKRVTDNLKETIINSFKTLYELQPNVGGINWNIPLEGIEAVIDGLGNALGAILLRLAESYYTYNSGFPDLTLWKTEEPECKFVEVKSTNDTISDNQYVWIQFLSGLGIPVEICKIRGKRKRE</sequence>
<dbReference type="GO" id="GO:0070336">
    <property type="term" value="F:flap-structured DNA binding"/>
    <property type="evidence" value="ECO:0007669"/>
    <property type="project" value="TreeGrafter"/>
</dbReference>
<comment type="similarity">
    <text evidence="2 8">Belongs to the FAN1 family.</text>
</comment>
<dbReference type="OrthoDB" id="76364at2759"/>
<keyword evidence="4 8" id="KW-0479">Metal-binding</keyword>
<comment type="function">
    <text evidence="8">Nuclease required for the repair of DNA interstrand cross-links (ICL). Acts as a 5'-3' exonuclease that anchors at a cut end of DNA and cleaves DNA successively at every third nucleotide, allowing to excise an ICL from one strand through flanking incisions.</text>
</comment>
<gene>
    <name evidence="10" type="ORF">B9G98_02607</name>
</gene>
<comment type="subcellular location">
    <subcellularLocation>
        <location evidence="8">Nucleus</location>
    </subcellularLocation>
</comment>
<dbReference type="Gene3D" id="3.40.1350.10">
    <property type="match status" value="1"/>
</dbReference>
<keyword evidence="8" id="KW-0227">DNA damage</keyword>
<evidence type="ECO:0000256" key="8">
    <source>
        <dbReference type="RuleBase" id="RU365033"/>
    </source>
</evidence>
<keyword evidence="5 8" id="KW-0378">Hydrolase</keyword>
<evidence type="ECO:0000313" key="10">
    <source>
        <dbReference type="EMBL" id="PRT54987.1"/>
    </source>
</evidence>
<feature type="domain" description="VRR-NUC" evidence="9">
    <location>
        <begin position="489"/>
        <end position="588"/>
    </location>
</feature>
<dbReference type="GO" id="GO:0017108">
    <property type="term" value="F:5'-flap endonuclease activity"/>
    <property type="evidence" value="ECO:0007669"/>
    <property type="project" value="TreeGrafter"/>
</dbReference>
<dbReference type="GeneID" id="36516355"/>
<dbReference type="PANTHER" id="PTHR15749:SF4">
    <property type="entry name" value="FANCONI-ASSOCIATED NUCLEASE 1"/>
    <property type="match status" value="1"/>
</dbReference>
<evidence type="ECO:0000256" key="3">
    <source>
        <dbReference type="ARBA" id="ARBA00022722"/>
    </source>
</evidence>
<keyword evidence="6 8" id="KW-0460">Magnesium</keyword>
<dbReference type="Pfam" id="PF08774">
    <property type="entry name" value="VRR_NUC"/>
    <property type="match status" value="1"/>
</dbReference>
<comment type="caution">
    <text evidence="10">The sequence shown here is derived from an EMBL/GenBank/DDBJ whole genome shotgun (WGS) entry which is preliminary data.</text>
</comment>
<evidence type="ECO:0000256" key="7">
    <source>
        <dbReference type="ARBA" id="ARBA00023211"/>
    </source>
</evidence>
<reference evidence="10 11" key="1">
    <citation type="submission" date="2017-04" db="EMBL/GenBank/DDBJ databases">
        <title>Genome sequencing of [Candida] sorbophila.</title>
        <authorList>
            <person name="Ahn J.O."/>
        </authorList>
    </citation>
    <scope>NUCLEOTIDE SEQUENCE [LARGE SCALE GENOMIC DNA]</scope>
    <source>
        <strain evidence="10 11">DS02</strain>
    </source>
</reference>
<dbReference type="PANTHER" id="PTHR15749">
    <property type="entry name" value="FANCONI-ASSOCIATED NUCLEASE 1"/>
    <property type="match status" value="1"/>
</dbReference>
<dbReference type="EC" id="3.1.4.1" evidence="8"/>
<keyword evidence="3 8" id="KW-0540">Nuclease</keyword>
<keyword evidence="7 8" id="KW-0464">Manganese</keyword>
<dbReference type="GO" id="GO:0004528">
    <property type="term" value="F:phosphodiesterase I activity"/>
    <property type="evidence" value="ECO:0007669"/>
    <property type="project" value="UniProtKB-EC"/>
</dbReference>
<comment type="cofactor">
    <cofactor evidence="8">
        <name>Mg(2+)</name>
        <dbReference type="ChEBI" id="CHEBI:18420"/>
    </cofactor>
    <cofactor evidence="8">
        <name>Mn(2+)</name>
        <dbReference type="ChEBI" id="CHEBI:29035"/>
    </cofactor>
</comment>
<dbReference type="EMBL" id="NDIQ01000021">
    <property type="protein sequence ID" value="PRT54987.1"/>
    <property type="molecule type" value="Genomic_DNA"/>
</dbReference>
<evidence type="ECO:0000256" key="1">
    <source>
        <dbReference type="ARBA" id="ARBA00000983"/>
    </source>
</evidence>
<dbReference type="GO" id="GO:0036297">
    <property type="term" value="P:interstrand cross-link repair"/>
    <property type="evidence" value="ECO:0007669"/>
    <property type="project" value="InterPro"/>
</dbReference>
<dbReference type="InterPro" id="IPR033315">
    <property type="entry name" value="Fan1-like"/>
</dbReference>
<keyword evidence="8" id="KW-0539">Nucleus</keyword>